<evidence type="ECO:0000313" key="2">
    <source>
        <dbReference type="Proteomes" id="UP001234297"/>
    </source>
</evidence>
<organism evidence="1 2">
    <name type="scientific">Persea americana</name>
    <name type="common">Avocado</name>
    <dbReference type="NCBI Taxonomy" id="3435"/>
    <lineage>
        <taxon>Eukaryota</taxon>
        <taxon>Viridiplantae</taxon>
        <taxon>Streptophyta</taxon>
        <taxon>Embryophyta</taxon>
        <taxon>Tracheophyta</taxon>
        <taxon>Spermatophyta</taxon>
        <taxon>Magnoliopsida</taxon>
        <taxon>Magnoliidae</taxon>
        <taxon>Laurales</taxon>
        <taxon>Lauraceae</taxon>
        <taxon>Persea</taxon>
    </lineage>
</organism>
<evidence type="ECO:0000313" key="1">
    <source>
        <dbReference type="EMBL" id="KAJ8639886.1"/>
    </source>
</evidence>
<reference evidence="1 2" key="1">
    <citation type="journal article" date="2022" name="Hortic Res">
        <title>A haplotype resolved chromosomal level avocado genome allows analysis of novel avocado genes.</title>
        <authorList>
            <person name="Nath O."/>
            <person name="Fletcher S.J."/>
            <person name="Hayward A."/>
            <person name="Shaw L.M."/>
            <person name="Masouleh A.K."/>
            <person name="Furtado A."/>
            <person name="Henry R.J."/>
            <person name="Mitter N."/>
        </authorList>
    </citation>
    <scope>NUCLEOTIDE SEQUENCE [LARGE SCALE GENOMIC DNA]</scope>
    <source>
        <strain evidence="2">cv. Hass</strain>
    </source>
</reference>
<dbReference type="Proteomes" id="UP001234297">
    <property type="component" value="Chromosome 5"/>
</dbReference>
<sequence length="124" mass="13418">MFPYWKSYPSNPSSTPASFTDEAASEEAATLLLILETSFHAKGKISDPPLRLSRMKDLPATEVELCECGVAGLLRDVGGCVGARREAGRRMEILARGRLLPIGPARGSPDFGRKAGKNRRRSSS</sequence>
<protein>
    <submittedName>
        <fullName evidence="1">Uncharacterized protein</fullName>
    </submittedName>
</protein>
<keyword evidence="2" id="KW-1185">Reference proteome</keyword>
<dbReference type="EMBL" id="CM056813">
    <property type="protein sequence ID" value="KAJ8639886.1"/>
    <property type="molecule type" value="Genomic_DNA"/>
</dbReference>
<proteinExistence type="predicted"/>
<comment type="caution">
    <text evidence="1">The sequence shown here is derived from an EMBL/GenBank/DDBJ whole genome shotgun (WGS) entry which is preliminary data.</text>
</comment>
<accession>A0ACC2M2Q3</accession>
<name>A0ACC2M2Q3_PERAE</name>
<gene>
    <name evidence="1" type="ORF">MRB53_016580</name>
</gene>